<proteinExistence type="predicted"/>
<reference evidence="2" key="1">
    <citation type="submission" date="2014-09" db="EMBL/GenBank/DDBJ databases">
        <authorList>
            <person name="Magalhaes I.L.F."/>
            <person name="Oliveira U."/>
            <person name="Santos F.R."/>
            <person name="Vidigal T.H.D.A."/>
            <person name="Brescovit A.D."/>
            <person name="Santos A.J."/>
        </authorList>
    </citation>
    <scope>NUCLEOTIDE SEQUENCE</scope>
    <source>
        <tissue evidence="2">Shoot tissue taken approximately 20 cm above the soil surface</tissue>
    </source>
</reference>
<protein>
    <submittedName>
        <fullName evidence="2">Uncharacterized protein</fullName>
    </submittedName>
</protein>
<organism evidence="2">
    <name type="scientific">Arundo donax</name>
    <name type="common">Giant reed</name>
    <name type="synonym">Donax arundinaceus</name>
    <dbReference type="NCBI Taxonomy" id="35708"/>
    <lineage>
        <taxon>Eukaryota</taxon>
        <taxon>Viridiplantae</taxon>
        <taxon>Streptophyta</taxon>
        <taxon>Embryophyta</taxon>
        <taxon>Tracheophyta</taxon>
        <taxon>Spermatophyta</taxon>
        <taxon>Magnoliopsida</taxon>
        <taxon>Liliopsida</taxon>
        <taxon>Poales</taxon>
        <taxon>Poaceae</taxon>
        <taxon>PACMAD clade</taxon>
        <taxon>Arundinoideae</taxon>
        <taxon>Arundineae</taxon>
        <taxon>Arundo</taxon>
    </lineage>
</organism>
<name>A0A0A9G7M3_ARUDO</name>
<feature type="region of interest" description="Disordered" evidence="1">
    <location>
        <begin position="1"/>
        <end position="22"/>
    </location>
</feature>
<dbReference type="EMBL" id="GBRH01181248">
    <property type="protein sequence ID" value="JAE16648.1"/>
    <property type="molecule type" value="Transcribed_RNA"/>
</dbReference>
<dbReference type="AlphaFoldDB" id="A0A0A9G7M3"/>
<accession>A0A0A9G7M3</accession>
<evidence type="ECO:0000313" key="2">
    <source>
        <dbReference type="EMBL" id="JAE16648.1"/>
    </source>
</evidence>
<evidence type="ECO:0000256" key="1">
    <source>
        <dbReference type="SAM" id="MobiDB-lite"/>
    </source>
</evidence>
<reference evidence="2" key="2">
    <citation type="journal article" date="2015" name="Data Brief">
        <title>Shoot transcriptome of the giant reed, Arundo donax.</title>
        <authorList>
            <person name="Barrero R.A."/>
            <person name="Guerrero F.D."/>
            <person name="Moolhuijzen P."/>
            <person name="Goolsby J.A."/>
            <person name="Tidwell J."/>
            <person name="Bellgard S.E."/>
            <person name="Bellgard M.I."/>
        </authorList>
    </citation>
    <scope>NUCLEOTIDE SEQUENCE</scope>
    <source>
        <tissue evidence="2">Shoot tissue taken approximately 20 cm above the soil surface</tissue>
    </source>
</reference>
<sequence>MNNDGSSAIDSCAGNLMPELQQ</sequence>